<keyword evidence="6" id="KW-0863">Zinc-finger</keyword>
<keyword evidence="4" id="KW-0805">Transcription regulation</keyword>
<organism evidence="9 10">
    <name type="scientific">Coniosporium apollinis</name>
    <dbReference type="NCBI Taxonomy" id="61459"/>
    <lineage>
        <taxon>Eukaryota</taxon>
        <taxon>Fungi</taxon>
        <taxon>Dikarya</taxon>
        <taxon>Ascomycota</taxon>
        <taxon>Pezizomycotina</taxon>
        <taxon>Dothideomycetes</taxon>
        <taxon>Dothideomycetes incertae sedis</taxon>
        <taxon>Coniosporium</taxon>
    </lineage>
</organism>
<dbReference type="PANTHER" id="PTHR46077">
    <property type="entry name" value="E3 UBIQUITIN-PROTEIN LIGASE TOPORS"/>
    <property type="match status" value="1"/>
</dbReference>
<evidence type="ECO:0000256" key="6">
    <source>
        <dbReference type="PROSITE-ProRule" id="PRU00175"/>
    </source>
</evidence>
<dbReference type="Proteomes" id="UP001172684">
    <property type="component" value="Unassembled WGS sequence"/>
</dbReference>
<dbReference type="InterPro" id="IPR013083">
    <property type="entry name" value="Znf_RING/FYVE/PHD"/>
</dbReference>
<feature type="region of interest" description="Disordered" evidence="7">
    <location>
        <begin position="107"/>
        <end position="140"/>
    </location>
</feature>
<keyword evidence="10" id="KW-1185">Reference proteome</keyword>
<dbReference type="EC" id="2.3.2.27" evidence="2"/>
<dbReference type="Gene3D" id="3.30.40.10">
    <property type="entry name" value="Zinc/RING finger domain, C3HC4 (zinc finger)"/>
    <property type="match status" value="1"/>
</dbReference>
<feature type="region of interest" description="Disordered" evidence="7">
    <location>
        <begin position="1"/>
        <end position="27"/>
    </location>
</feature>
<dbReference type="EMBL" id="JAPDRL010000081">
    <property type="protein sequence ID" value="KAJ9658936.1"/>
    <property type="molecule type" value="Genomic_DNA"/>
</dbReference>
<dbReference type="Pfam" id="PF13639">
    <property type="entry name" value="zf-RING_2"/>
    <property type="match status" value="1"/>
</dbReference>
<keyword evidence="3" id="KW-0808">Transferase</keyword>
<keyword evidence="6" id="KW-0479">Metal-binding</keyword>
<comment type="caution">
    <text evidence="9">The sequence shown here is derived from an EMBL/GenBank/DDBJ whole genome shotgun (WGS) entry which is preliminary data.</text>
</comment>
<evidence type="ECO:0000259" key="8">
    <source>
        <dbReference type="PROSITE" id="PS50089"/>
    </source>
</evidence>
<keyword evidence="6" id="KW-0862">Zinc</keyword>
<feature type="domain" description="RING-type" evidence="8">
    <location>
        <begin position="37"/>
        <end position="77"/>
    </location>
</feature>
<name>A0ABQ9NM39_9PEZI</name>
<dbReference type="SMART" id="SM00184">
    <property type="entry name" value="RING"/>
    <property type="match status" value="1"/>
</dbReference>
<keyword evidence="5" id="KW-0804">Transcription</keyword>
<evidence type="ECO:0000256" key="7">
    <source>
        <dbReference type="SAM" id="MobiDB-lite"/>
    </source>
</evidence>
<evidence type="ECO:0000256" key="2">
    <source>
        <dbReference type="ARBA" id="ARBA00012483"/>
    </source>
</evidence>
<dbReference type="PROSITE" id="PS50089">
    <property type="entry name" value="ZF_RING_2"/>
    <property type="match status" value="1"/>
</dbReference>
<evidence type="ECO:0000256" key="3">
    <source>
        <dbReference type="ARBA" id="ARBA00022679"/>
    </source>
</evidence>
<evidence type="ECO:0000256" key="4">
    <source>
        <dbReference type="ARBA" id="ARBA00023015"/>
    </source>
</evidence>
<accession>A0ABQ9NM39</accession>
<evidence type="ECO:0000313" key="10">
    <source>
        <dbReference type="Proteomes" id="UP001172684"/>
    </source>
</evidence>
<dbReference type="PANTHER" id="PTHR46077:SF1">
    <property type="entry name" value="TOP1 BINDING ARGININE_SERINE RICH PROTEIN, E3 UBIQUITIN LIGASE"/>
    <property type="match status" value="1"/>
</dbReference>
<evidence type="ECO:0000256" key="5">
    <source>
        <dbReference type="ARBA" id="ARBA00023163"/>
    </source>
</evidence>
<protein>
    <recommendedName>
        <fullName evidence="2">RING-type E3 ubiquitin transferase</fullName>
        <ecNumber evidence="2">2.3.2.27</ecNumber>
    </recommendedName>
</protein>
<gene>
    <name evidence="9" type="ORF">H2201_007586</name>
</gene>
<comment type="catalytic activity">
    <reaction evidence="1">
        <text>S-ubiquitinyl-[E2 ubiquitin-conjugating enzyme]-L-cysteine + [acceptor protein]-L-lysine = [E2 ubiquitin-conjugating enzyme]-L-cysteine + N(6)-ubiquitinyl-[acceptor protein]-L-lysine.</text>
        <dbReference type="EC" id="2.3.2.27"/>
    </reaction>
</comment>
<dbReference type="InterPro" id="IPR001841">
    <property type="entry name" value="Znf_RING"/>
</dbReference>
<dbReference type="SUPFAM" id="SSF57850">
    <property type="entry name" value="RING/U-box"/>
    <property type="match status" value="1"/>
</dbReference>
<evidence type="ECO:0000313" key="9">
    <source>
        <dbReference type="EMBL" id="KAJ9658936.1"/>
    </source>
</evidence>
<proteinExistence type="predicted"/>
<evidence type="ECO:0000256" key="1">
    <source>
        <dbReference type="ARBA" id="ARBA00000900"/>
    </source>
</evidence>
<feature type="compositionally biased region" description="Low complexity" evidence="7">
    <location>
        <begin position="9"/>
        <end position="22"/>
    </location>
</feature>
<reference evidence="9" key="1">
    <citation type="submission" date="2022-10" db="EMBL/GenBank/DDBJ databases">
        <title>Culturing micro-colonial fungi from biological soil crusts in the Mojave desert and describing Neophaeococcomyces mojavensis, and introducing the new genera and species Taxawa tesnikishii.</title>
        <authorList>
            <person name="Kurbessoian T."/>
            <person name="Stajich J.E."/>
        </authorList>
    </citation>
    <scope>NUCLEOTIDE SEQUENCE</scope>
    <source>
        <strain evidence="9">TK_1</strain>
    </source>
</reference>
<sequence length="321" mass="36534">MDAAARSETPQSPVSTTQPTTSLKRKRTTSISTHDACVICLSPVSERAITVPCNHTAFDFLCLVSWLQSHPRCPLCNAQVTAVQYDWCGPEDYKTYVVEAPAVTQKAASAPPHARSGNGAWSGARNSRPYRPRRPRNNEATVTPDTAFLRRRAVYRNKLYSLHVGSNRHSRYRDFTPASFAADSNLQSRARAFIRRELRVFEFLDPLAQSATAANRRANNAEFLLEYIIAILKTSAPKGGHAEDLLQEFLGRENARLFLHELEAWLRSPFRRLEDWDRHVQYASNIPDEVRGEDRKGATGGRRGTVSEENRDWRWRHWEVE</sequence>